<dbReference type="PANTHER" id="PTHR47234">
    <property type="match status" value="1"/>
</dbReference>
<evidence type="ECO:0000256" key="6">
    <source>
        <dbReference type="ARBA" id="ARBA00023004"/>
    </source>
</evidence>
<dbReference type="PANTHER" id="PTHR47234:SF3">
    <property type="entry name" value="SECRETIN_TONB SHORT N-TERMINAL DOMAIN-CONTAINING PROTEIN"/>
    <property type="match status" value="1"/>
</dbReference>
<keyword evidence="8 10" id="KW-0472">Membrane</keyword>
<keyword evidence="5 10" id="KW-0812">Transmembrane</keyword>
<feature type="chain" id="PRO_5001573130" evidence="13">
    <location>
        <begin position="30"/>
        <end position="903"/>
    </location>
</feature>
<dbReference type="Gene3D" id="2.170.130.10">
    <property type="entry name" value="TonB-dependent receptor, plug domain"/>
    <property type="match status" value="1"/>
</dbReference>
<name>A0A059G1X2_9PROT</name>
<evidence type="ECO:0000259" key="14">
    <source>
        <dbReference type="SMART" id="SM00965"/>
    </source>
</evidence>
<comment type="similarity">
    <text evidence="10 11">Belongs to the TonB-dependent receptor family.</text>
</comment>
<feature type="region of interest" description="Disordered" evidence="12">
    <location>
        <begin position="133"/>
        <end position="154"/>
    </location>
</feature>
<evidence type="ECO:0000256" key="11">
    <source>
        <dbReference type="RuleBase" id="RU003357"/>
    </source>
</evidence>
<comment type="caution">
    <text evidence="15">The sequence shown here is derived from an EMBL/GenBank/DDBJ whole genome shotgun (WGS) entry which is preliminary data.</text>
</comment>
<dbReference type="EMBL" id="ARYL01000053">
    <property type="protein sequence ID" value="KDA00739.1"/>
    <property type="molecule type" value="Genomic_DNA"/>
</dbReference>
<dbReference type="GO" id="GO:0009279">
    <property type="term" value="C:cell outer membrane"/>
    <property type="evidence" value="ECO:0007669"/>
    <property type="project" value="UniProtKB-SubCell"/>
</dbReference>
<dbReference type="Pfam" id="PF07715">
    <property type="entry name" value="Plug"/>
    <property type="match status" value="1"/>
</dbReference>
<dbReference type="InterPro" id="IPR039426">
    <property type="entry name" value="TonB-dep_rcpt-like"/>
</dbReference>
<dbReference type="Gene3D" id="2.40.170.20">
    <property type="entry name" value="TonB-dependent receptor, beta-barrel domain"/>
    <property type="match status" value="1"/>
</dbReference>
<keyword evidence="3 10" id="KW-1134">Transmembrane beta strand</keyword>
<dbReference type="InterPro" id="IPR011662">
    <property type="entry name" value="Secretin/TonB_short_N"/>
</dbReference>
<evidence type="ECO:0000313" key="16">
    <source>
        <dbReference type="Proteomes" id="UP000024942"/>
    </source>
</evidence>
<evidence type="ECO:0000256" key="3">
    <source>
        <dbReference type="ARBA" id="ARBA00022452"/>
    </source>
</evidence>
<dbReference type="SUPFAM" id="SSF56935">
    <property type="entry name" value="Porins"/>
    <property type="match status" value="1"/>
</dbReference>
<dbReference type="InterPro" id="IPR000531">
    <property type="entry name" value="Beta-barrel_TonB"/>
</dbReference>
<dbReference type="InterPro" id="IPR037066">
    <property type="entry name" value="Plug_dom_sf"/>
</dbReference>
<feature type="domain" description="Secretin/TonB short N-terminal" evidence="14">
    <location>
        <begin position="55"/>
        <end position="106"/>
    </location>
</feature>
<keyword evidence="15" id="KW-0675">Receptor</keyword>
<protein>
    <submittedName>
        <fullName evidence="15">TonB-dependent receptor</fullName>
    </submittedName>
</protein>
<dbReference type="RefSeq" id="WP_035541513.1">
    <property type="nucleotide sequence ID" value="NZ_ARYL01000053.1"/>
</dbReference>
<evidence type="ECO:0000256" key="12">
    <source>
        <dbReference type="SAM" id="MobiDB-lite"/>
    </source>
</evidence>
<dbReference type="AlphaFoldDB" id="A0A059G1X2"/>
<keyword evidence="16" id="KW-1185">Reference proteome</keyword>
<keyword evidence="4" id="KW-0410">Iron transport</keyword>
<dbReference type="eggNOG" id="COG4771">
    <property type="taxonomic scope" value="Bacteria"/>
</dbReference>
<proteinExistence type="inferred from homology"/>
<organism evidence="15 16">
    <name type="scientific">Hyphomonas oceanitis SCH89</name>
    <dbReference type="NCBI Taxonomy" id="1280953"/>
    <lineage>
        <taxon>Bacteria</taxon>
        <taxon>Pseudomonadati</taxon>
        <taxon>Pseudomonadota</taxon>
        <taxon>Alphaproteobacteria</taxon>
        <taxon>Hyphomonadales</taxon>
        <taxon>Hyphomonadaceae</taxon>
        <taxon>Hyphomonas</taxon>
    </lineage>
</organism>
<dbReference type="InterPro" id="IPR036942">
    <property type="entry name" value="Beta-barrel_TonB_sf"/>
</dbReference>
<comment type="subcellular location">
    <subcellularLocation>
        <location evidence="1 10">Cell outer membrane</location>
        <topology evidence="1 10">Multi-pass membrane protein</topology>
    </subcellularLocation>
</comment>
<evidence type="ECO:0000256" key="10">
    <source>
        <dbReference type="PROSITE-ProRule" id="PRU01360"/>
    </source>
</evidence>
<dbReference type="PATRIC" id="fig|1280953.3.peg.3815"/>
<evidence type="ECO:0000256" key="9">
    <source>
        <dbReference type="ARBA" id="ARBA00023237"/>
    </source>
</evidence>
<dbReference type="Pfam" id="PF07660">
    <property type="entry name" value="STN"/>
    <property type="match status" value="1"/>
</dbReference>
<evidence type="ECO:0000256" key="5">
    <source>
        <dbReference type="ARBA" id="ARBA00022692"/>
    </source>
</evidence>
<dbReference type="InterPro" id="IPR012910">
    <property type="entry name" value="Plug_dom"/>
</dbReference>
<keyword evidence="7 11" id="KW-0798">TonB box</keyword>
<dbReference type="GO" id="GO:0006826">
    <property type="term" value="P:iron ion transport"/>
    <property type="evidence" value="ECO:0007669"/>
    <property type="project" value="UniProtKB-KW"/>
</dbReference>
<evidence type="ECO:0000256" key="4">
    <source>
        <dbReference type="ARBA" id="ARBA00022496"/>
    </source>
</evidence>
<evidence type="ECO:0000256" key="13">
    <source>
        <dbReference type="SAM" id="SignalP"/>
    </source>
</evidence>
<evidence type="ECO:0000256" key="7">
    <source>
        <dbReference type="ARBA" id="ARBA00023077"/>
    </source>
</evidence>
<keyword evidence="4" id="KW-0406">Ion transport</keyword>
<dbReference type="Proteomes" id="UP000024942">
    <property type="component" value="Unassembled WGS sequence"/>
</dbReference>
<dbReference type="OrthoDB" id="7614575at2"/>
<dbReference type="STRING" id="1280953.HOC_19076"/>
<keyword evidence="2 10" id="KW-0813">Transport</keyword>
<feature type="signal peptide" evidence="13">
    <location>
        <begin position="1"/>
        <end position="29"/>
    </location>
</feature>
<dbReference type="PROSITE" id="PS52016">
    <property type="entry name" value="TONB_DEPENDENT_REC_3"/>
    <property type="match status" value="1"/>
</dbReference>
<gene>
    <name evidence="15" type="ORF">HOC_19076</name>
</gene>
<dbReference type="Gene3D" id="3.55.50.30">
    <property type="match status" value="1"/>
</dbReference>
<dbReference type="SMART" id="SM00965">
    <property type="entry name" value="STN"/>
    <property type="match status" value="1"/>
</dbReference>
<keyword evidence="6" id="KW-0408">Iron</keyword>
<reference evidence="15 16" key="1">
    <citation type="journal article" date="2014" name="Antonie Van Leeuwenhoek">
        <title>Hyphomonas beringensis sp. nov. and Hyphomonas chukchiensis sp. nov., isolated from surface seawater of the Bering Sea and Chukchi Sea.</title>
        <authorList>
            <person name="Li C."/>
            <person name="Lai Q."/>
            <person name="Li G."/>
            <person name="Dong C."/>
            <person name="Wang J."/>
            <person name="Liao Y."/>
            <person name="Shao Z."/>
        </authorList>
    </citation>
    <scope>NUCLEOTIDE SEQUENCE [LARGE SCALE GENOMIC DNA]</scope>
    <source>
        <strain evidence="15 16">SCH89</strain>
    </source>
</reference>
<accession>A0A059G1X2</accession>
<dbReference type="Pfam" id="PF00593">
    <property type="entry name" value="TonB_dep_Rec_b-barrel"/>
    <property type="match status" value="1"/>
</dbReference>
<evidence type="ECO:0000256" key="8">
    <source>
        <dbReference type="ARBA" id="ARBA00023136"/>
    </source>
</evidence>
<evidence type="ECO:0000313" key="15">
    <source>
        <dbReference type="EMBL" id="KDA00739.1"/>
    </source>
</evidence>
<sequence length="903" mass="95769">MNFRYFNRFALTSAASAIVLSFAVAPAAAQETVDFDIKRQPLARALLDFSEQSGLTVAAPSDLMNGKTSPAVEGDMGPTEALDRLLAGSGLKLVALPNGALTIVMAEAESRPLGTKASLGRGAASRVQLAQLQDRTVSDASPATLAQDEAEADADREKRQATVIVTGTTIRGVVPASAPVLSFDVSDIQSAGVVSVEEFFATLPQNFNGRSGEAFGATAGSSFRSSPNLRGLGDGATLVLLNGRRMVAPGGSTPDLSFLPLNALERVDVLTDGASAIYGGDAIAGVINFVLKDEFQAPVTELYYGAVGEGDHARWGFGQTGGLNWESGSLMAAYSYKEQSQLDAEDRDFARAAAPFELVPDSRTNSGVLSLRQDLGSRAGFFADALYSQRNAGNALVQGGIFTVFTDNSTEQTQLSTGAYKEFAKTWRGEVFVVASLNDDQSASVRVLNGDVVAQFDVNQNSTYYEAGGKLDGEIITLPAGAVRASFGAGYAEEDYETNINVINVRSTNEVLSRDSAYLFAETFVPLVSPDMGVPLVHALELTAAARFTDYSDLGSDTVPRVGVAWSPVEQLRLRSSYSESFRAPSLRELGGQPFIQIFQFVLGGDTTPTRLILNEAGPPAGDIRPESSDTFSAGFDWSLPALNGWEMSGTYFRTKFDNRLGKPDPTGGFAALSDPAAFGEFFIFDPTPAQVADLIGNSPIGSDSLGLNSQDPAVIAAGVDALVDLRSRNLLRSEVEGFDFTLAHTGSLGTFDTNASLNAAYIFDSKQQATQAAGEITTVDIVTQPVDLRLRGSLGVGRNAWTANAVITYVDDTEDRFAATPASVDSWTVLDLNASYTFAGSSNAALEGLKLGLGVRNVFDTPPPEVERSALGNQGLTRPIGYDPTNASPLGRFFQLRLTKEW</sequence>
<evidence type="ECO:0000256" key="1">
    <source>
        <dbReference type="ARBA" id="ARBA00004571"/>
    </source>
</evidence>
<keyword evidence="13" id="KW-0732">Signal</keyword>
<keyword evidence="9 10" id="KW-0998">Cell outer membrane</keyword>
<evidence type="ECO:0000256" key="2">
    <source>
        <dbReference type="ARBA" id="ARBA00022448"/>
    </source>
</evidence>